<evidence type="ECO:0000256" key="1">
    <source>
        <dbReference type="ARBA" id="ARBA00022679"/>
    </source>
</evidence>
<feature type="binding site" evidence="4">
    <location>
        <position position="104"/>
    </location>
    <ligand>
        <name>1D-myo-inositol 2-(L-cysteinylamino)-2-deoxy-alpha-D-glucopyranoside</name>
        <dbReference type="ChEBI" id="CHEBI:58887"/>
    </ligand>
</feature>
<evidence type="ECO:0000313" key="6">
    <source>
        <dbReference type="EMBL" id="SDJ84581.1"/>
    </source>
</evidence>
<name>A0A1G8X295_ACTMZ</name>
<dbReference type="GO" id="GO:0008999">
    <property type="term" value="F:protein-N-terminal-alanine acetyltransferase activity"/>
    <property type="evidence" value="ECO:0007669"/>
    <property type="project" value="TreeGrafter"/>
</dbReference>
<evidence type="ECO:0000256" key="3">
    <source>
        <dbReference type="ARBA" id="ARBA00023315"/>
    </source>
</evidence>
<dbReference type="GO" id="GO:0010125">
    <property type="term" value="P:mycothiol biosynthetic process"/>
    <property type="evidence" value="ECO:0007669"/>
    <property type="project" value="UniProtKB-UniRule"/>
</dbReference>
<evidence type="ECO:0000256" key="2">
    <source>
        <dbReference type="ARBA" id="ARBA00022737"/>
    </source>
</evidence>
<feature type="binding site" evidence="4">
    <location>
        <position position="323"/>
    </location>
    <ligand>
        <name>1D-myo-inositol 2-(L-cysteinylamino)-2-deoxy-alpha-D-glucopyranoside</name>
        <dbReference type="ChEBI" id="CHEBI:58887"/>
    </ligand>
</feature>
<dbReference type="CDD" id="cd04301">
    <property type="entry name" value="NAT_SF"/>
    <property type="match status" value="2"/>
</dbReference>
<organism evidence="6 7">
    <name type="scientific">Actinopolyspora mzabensis</name>
    <dbReference type="NCBI Taxonomy" id="995066"/>
    <lineage>
        <taxon>Bacteria</taxon>
        <taxon>Bacillati</taxon>
        <taxon>Actinomycetota</taxon>
        <taxon>Actinomycetes</taxon>
        <taxon>Actinopolysporales</taxon>
        <taxon>Actinopolysporaceae</taxon>
        <taxon>Actinopolyspora</taxon>
    </lineage>
</organism>
<keyword evidence="1 4" id="KW-0808">Transferase</keyword>
<feature type="binding site" evidence="4">
    <location>
        <begin position="334"/>
        <end position="340"/>
    </location>
    <ligand>
        <name>acetyl-CoA</name>
        <dbReference type="ChEBI" id="CHEBI:57288"/>
        <label>2</label>
    </ligand>
</feature>
<dbReference type="InterPro" id="IPR000182">
    <property type="entry name" value="GNAT_dom"/>
</dbReference>
<dbReference type="InterPro" id="IPR050276">
    <property type="entry name" value="MshD_Acetyltransferase"/>
</dbReference>
<feature type="binding site" evidence="4">
    <location>
        <begin position="163"/>
        <end position="165"/>
    </location>
    <ligand>
        <name>acetyl-CoA</name>
        <dbReference type="ChEBI" id="CHEBI:57288"/>
        <label>1</label>
    </ligand>
</feature>
<comment type="caution">
    <text evidence="4">Lacks conserved residue(s) required for the propagation of feature annotation.</text>
</comment>
<feature type="domain" description="N-acetyltransferase" evidence="5">
    <location>
        <begin position="87"/>
        <end position="235"/>
    </location>
</feature>
<dbReference type="PROSITE" id="PS51186">
    <property type="entry name" value="GNAT"/>
    <property type="match status" value="2"/>
</dbReference>
<dbReference type="Pfam" id="PF00583">
    <property type="entry name" value="Acetyltransf_1"/>
    <property type="match status" value="2"/>
</dbReference>
<comment type="subunit">
    <text evidence="4">Monomer.</text>
</comment>
<feature type="binding site" evidence="4">
    <location>
        <position position="361"/>
    </location>
    <ligand>
        <name>1D-myo-inositol 2-(L-cysteinylamino)-2-deoxy-alpha-D-glucopyranoside</name>
        <dbReference type="ChEBI" id="CHEBI:58887"/>
    </ligand>
</feature>
<feature type="domain" description="N-acetyltransferase" evidence="5">
    <location>
        <begin position="248"/>
        <end position="389"/>
    </location>
</feature>
<dbReference type="Proteomes" id="UP000199213">
    <property type="component" value="Unassembled WGS sequence"/>
</dbReference>
<gene>
    <name evidence="4" type="primary">mshD</name>
    <name evidence="6" type="ORF">SAMN04487820_102343</name>
</gene>
<dbReference type="InterPro" id="IPR016181">
    <property type="entry name" value="Acyl_CoA_acyltransferase"/>
</dbReference>
<comment type="function">
    <text evidence="4">Catalyzes the transfer of acetyl from acetyl-CoA to desacetylmycothiol (Cys-GlcN-Ins) to form mycothiol.</text>
</comment>
<sequence>MEFGLRRDGAAISREIDAASGVGVRRAAPVRRSTRCDFWFRVWPSLGFVLEWAHAGNQLRLNIGNLGRVVHLTWRNGLDESETGEVFDLLTAAERADGVAPVGEHVILRLRSHRGVSEQIEPVQADVAGSEHFVIRADGGELAGYAHVDNEGESRGEPLVAELAVDPRFRQKGIGTQLVGALLERAEIPPEPDEEGDSYRLRIWSHGLHAAAVRLADRFGLARVRELWRMGRELSGAELDEPVLPEGVTIRGFRAGADESELVRVNHLAFSWHPEQGGMTEAELREKEGLDWFDPAGFLLAVDDADRLLGFHWTKIHPDGSGEVYVVGVDPDTQGSGLGRALTLAGLRYLRDVGCPRVMLYVEADNGPAVSVYRRLGFERWDVDAQFGR</sequence>
<dbReference type="Gene3D" id="3.40.630.30">
    <property type="match status" value="1"/>
</dbReference>
<keyword evidence="3 4" id="KW-0012">Acyltransferase</keyword>
<dbReference type="InterPro" id="IPR017813">
    <property type="entry name" value="Mycothiol_AcTrfase"/>
</dbReference>
<evidence type="ECO:0000313" key="7">
    <source>
        <dbReference type="Proteomes" id="UP000199213"/>
    </source>
</evidence>
<dbReference type="AlphaFoldDB" id="A0A1G8X295"/>
<accession>A0A1G8X295</accession>
<reference evidence="7" key="1">
    <citation type="submission" date="2016-10" db="EMBL/GenBank/DDBJ databases">
        <authorList>
            <person name="Varghese N."/>
            <person name="Submissions S."/>
        </authorList>
    </citation>
    <scope>NUCLEOTIDE SEQUENCE [LARGE SCALE GENOMIC DNA]</scope>
    <source>
        <strain evidence="7">DSM 45460</strain>
    </source>
</reference>
<dbReference type="SUPFAM" id="SSF55729">
    <property type="entry name" value="Acyl-CoA N-acyltransferases (Nat)"/>
    <property type="match status" value="1"/>
</dbReference>
<dbReference type="HAMAP" id="MF_01698">
    <property type="entry name" value="MshD"/>
    <property type="match status" value="1"/>
</dbReference>
<dbReference type="GO" id="GO:0035447">
    <property type="term" value="F:mycothiol synthase activity"/>
    <property type="evidence" value="ECO:0007669"/>
    <property type="project" value="UniProtKB-UniRule"/>
</dbReference>
<dbReference type="EC" id="2.3.1.189" evidence="4"/>
<comment type="catalytic activity">
    <reaction evidence="4">
        <text>1D-myo-inositol 2-(L-cysteinylamino)-2-deoxy-alpha-D-glucopyranoside + acetyl-CoA = mycothiol + CoA + H(+)</text>
        <dbReference type="Rhea" id="RHEA:26172"/>
        <dbReference type="ChEBI" id="CHEBI:15378"/>
        <dbReference type="ChEBI" id="CHEBI:16768"/>
        <dbReference type="ChEBI" id="CHEBI:57287"/>
        <dbReference type="ChEBI" id="CHEBI:57288"/>
        <dbReference type="ChEBI" id="CHEBI:58887"/>
        <dbReference type="EC" id="2.3.1.189"/>
    </reaction>
</comment>
<evidence type="ECO:0000259" key="5">
    <source>
        <dbReference type="PROSITE" id="PS51186"/>
    </source>
</evidence>
<comment type="similarity">
    <text evidence="4">Belongs to the acetyltransferase family. MshD subfamily.</text>
</comment>
<keyword evidence="7" id="KW-1185">Reference proteome</keyword>
<dbReference type="PANTHER" id="PTHR43617:SF31">
    <property type="entry name" value="MYCOTHIOL ACETYLTRANSFERASE"/>
    <property type="match status" value="1"/>
</dbReference>
<protein>
    <recommendedName>
        <fullName evidence="4">Mycothiol acetyltransferase</fullName>
        <shortName evidence="4">MSH acetyltransferase</shortName>
        <ecNumber evidence="4">2.3.1.189</ecNumber>
    </recommendedName>
    <alternativeName>
        <fullName evidence="4">Mycothiol synthase</fullName>
    </alternativeName>
</protein>
<proteinExistence type="inferred from homology"/>
<dbReference type="PANTHER" id="PTHR43617">
    <property type="entry name" value="L-AMINO ACID N-ACETYLTRANSFERASE"/>
    <property type="match status" value="1"/>
</dbReference>
<feature type="binding site" evidence="4">
    <location>
        <begin position="327"/>
        <end position="329"/>
    </location>
    <ligand>
        <name>acetyl-CoA</name>
        <dbReference type="ChEBI" id="CHEBI:57288"/>
        <label>2</label>
    </ligand>
</feature>
<dbReference type="EMBL" id="FNFM01000002">
    <property type="protein sequence ID" value="SDJ84581.1"/>
    <property type="molecule type" value="Genomic_DNA"/>
</dbReference>
<keyword evidence="2 4" id="KW-0677">Repeat</keyword>
<feature type="binding site" evidence="4">
    <location>
        <position position="315"/>
    </location>
    <ligand>
        <name>1D-myo-inositol 2-(L-cysteinylamino)-2-deoxy-alpha-D-glucopyranoside</name>
        <dbReference type="ChEBI" id="CHEBI:58887"/>
    </ligand>
</feature>
<evidence type="ECO:0000256" key="4">
    <source>
        <dbReference type="HAMAP-Rule" id="MF_01698"/>
    </source>
</evidence>
<dbReference type="NCBIfam" id="TIGR03448">
    <property type="entry name" value="mycothiol_MshD"/>
    <property type="match status" value="1"/>
</dbReference>
<feature type="binding site" evidence="4">
    <location>
        <position position="275"/>
    </location>
    <ligand>
        <name>1D-myo-inositol 2-(L-cysteinylamino)-2-deoxy-alpha-D-glucopyranoside</name>
        <dbReference type="ChEBI" id="CHEBI:58887"/>
    </ligand>
</feature>